<gene>
    <name evidence="3" type="ORF">D0437_29660</name>
</gene>
<dbReference type="AlphaFoldDB" id="A0A9X7QNH1"/>
<evidence type="ECO:0000313" key="3">
    <source>
        <dbReference type="EMBL" id="QDZ76962.1"/>
    </source>
</evidence>
<protein>
    <recommendedName>
        <fullName evidence="2">Cas12f1-like TNB domain-containing protein</fullName>
    </recommendedName>
</protein>
<dbReference type="Proteomes" id="UP000321735">
    <property type="component" value="Chromosome"/>
</dbReference>
<dbReference type="GO" id="GO:0003677">
    <property type="term" value="F:DNA binding"/>
    <property type="evidence" value="ECO:0007669"/>
    <property type="project" value="UniProtKB-KW"/>
</dbReference>
<accession>A0A9X7QNH1</accession>
<organism evidence="3 4">
    <name type="scientific">Bacillus cereus</name>
    <dbReference type="NCBI Taxonomy" id="1396"/>
    <lineage>
        <taxon>Bacteria</taxon>
        <taxon>Bacillati</taxon>
        <taxon>Bacillota</taxon>
        <taxon>Bacilli</taxon>
        <taxon>Bacillales</taxon>
        <taxon>Bacillaceae</taxon>
        <taxon>Bacillus</taxon>
        <taxon>Bacillus cereus group</taxon>
    </lineage>
</organism>
<evidence type="ECO:0000256" key="1">
    <source>
        <dbReference type="ARBA" id="ARBA00023125"/>
    </source>
</evidence>
<keyword evidence="1" id="KW-0238">DNA-binding</keyword>
<name>A0A9X7QNH1_BACCE</name>
<dbReference type="InterPro" id="IPR010095">
    <property type="entry name" value="Cas12f1-like_TNB"/>
</dbReference>
<dbReference type="EMBL" id="CP031778">
    <property type="protein sequence ID" value="QDZ76962.1"/>
    <property type="molecule type" value="Genomic_DNA"/>
</dbReference>
<dbReference type="Pfam" id="PF07282">
    <property type="entry name" value="Cas12f1-like_TNB"/>
    <property type="match status" value="1"/>
</dbReference>
<feature type="domain" description="Cas12f1-like TNB" evidence="2">
    <location>
        <begin position="3"/>
        <end position="68"/>
    </location>
</feature>
<evidence type="ECO:0000313" key="4">
    <source>
        <dbReference type="Proteomes" id="UP000321735"/>
    </source>
</evidence>
<evidence type="ECO:0000259" key="2">
    <source>
        <dbReference type="Pfam" id="PF07282"/>
    </source>
</evidence>
<reference evidence="3 4" key="1">
    <citation type="journal article" date="2019" name="Ecotoxicol. Environ. Saf.">
        <title>Microbial characterization of heavy metal resistant bacterial strains isolated from an electroplating wastewater treatment plant.</title>
        <authorList>
            <person name="Cai X."/>
            <person name="Zheng X."/>
            <person name="Zhang D."/>
            <person name="Iqbal W."/>
            <person name="Liu C."/>
            <person name="Yang B."/>
            <person name="Zhao X."/>
            <person name="Lu X."/>
            <person name="Mao Y."/>
        </authorList>
    </citation>
    <scope>NUCLEOTIDE SEQUENCE [LARGE SCALE GENOMIC DNA]</scope>
    <source>
        <strain evidence="3 4">Co1-1</strain>
    </source>
</reference>
<sequence length="75" mass="8780">MAQFQIMLKYKEKWYRKRVIIVTKTFAFSQICPCCSVYHDDDASITLRNEAIRLSSLLNAVKVREVHCLCVGLRK</sequence>
<proteinExistence type="predicted"/>